<dbReference type="Gene3D" id="3.50.50.60">
    <property type="entry name" value="FAD/NAD(P)-binding domain"/>
    <property type="match status" value="2"/>
</dbReference>
<keyword evidence="4" id="KW-1185">Reference proteome</keyword>
<dbReference type="InterPro" id="IPR036188">
    <property type="entry name" value="FAD/NAD-bd_sf"/>
</dbReference>
<dbReference type="AlphaFoldDB" id="A0A1X0WH28"/>
<dbReference type="Pfam" id="PF01494">
    <property type="entry name" value="FAD_binding_3"/>
    <property type="match status" value="1"/>
</dbReference>
<dbReference type="RefSeq" id="WP_084912344.1">
    <property type="nucleotide sequence ID" value="NZ_MRWE01000010.1"/>
</dbReference>
<dbReference type="NCBIfam" id="NF004834">
    <property type="entry name" value="PRK06185.1-3"/>
    <property type="match status" value="1"/>
</dbReference>
<dbReference type="PRINTS" id="PR00420">
    <property type="entry name" value="RNGMNOXGNASE"/>
</dbReference>
<evidence type="ECO:0000256" key="1">
    <source>
        <dbReference type="ARBA" id="ARBA00023002"/>
    </source>
</evidence>
<gene>
    <name evidence="3" type="ORF">BS640_08195</name>
</gene>
<evidence type="ECO:0000313" key="3">
    <source>
        <dbReference type="EMBL" id="ORJ26082.1"/>
    </source>
</evidence>
<evidence type="ECO:0000313" key="4">
    <source>
        <dbReference type="Proteomes" id="UP000192536"/>
    </source>
</evidence>
<keyword evidence="1" id="KW-0560">Oxidoreductase</keyword>
<sequence length="404" mass="45339">MSLPVKPPINVSTTCCIVGGGPAGLMLGYLLALKGVDVTVLEKHADFLRDFRGDTIHPSTLEIIWQLGFLDEFLRLPHQRAEKLYGEIAGKEATIADFTRLPTQCKFIAFMPQWDFLNFIADKARRLPNFRLLQQASVDDLLQQDGKVVGVKVTTLEGAQEIRALLVVGCDGRRSVVREKAGLEVMNFGAPRDVLWLKVKKRDNDPHWTTGHRGPRKGFIMIDRGDYWQCGYSINKGSLEDMKQQGLAALVTSIAEISPFDEARLLTDITDWEQVKLLEIRIDRLKKWSKPGLLCIGDAAHAMSPIGGVGVNLAIQDAVATANIIAPALLKGRLTLRDLQRVQRRRTFPTWATQSLQIMISKAGQKPRRKAPSGMELWLRQRAFIPFLFGRLIGIGFFKENFKR</sequence>
<reference evidence="3 4" key="1">
    <citation type="journal article" date="2017" name="Int. J. Syst. Evol. Microbiol.">
        <title>Rouxiella badensis sp. nov. and Rouxiella silvae sp. nov. isolated from peat bog soil in Germany and emendation of the genus description.</title>
        <authorList>
            <person name="Le Fleche-Mateos A."/>
            <person name="Kugler J.H."/>
            <person name="Hansen S.H."/>
            <person name="Syldatk C."/>
            <person name="Hausmann R."/>
            <person name="Lomprez F."/>
            <person name="Vandenbogaert M."/>
            <person name="Manuguerra J.C."/>
            <person name="Grimont P.A."/>
        </authorList>
    </citation>
    <scope>NUCLEOTIDE SEQUENCE [LARGE SCALE GENOMIC DNA]</scope>
    <source>
        <strain evidence="3 4">DSM 100043</strain>
    </source>
</reference>
<feature type="domain" description="FAD-binding" evidence="2">
    <location>
        <begin position="13"/>
        <end position="329"/>
    </location>
</feature>
<dbReference type="GO" id="GO:0016491">
    <property type="term" value="F:oxidoreductase activity"/>
    <property type="evidence" value="ECO:0007669"/>
    <property type="project" value="UniProtKB-KW"/>
</dbReference>
<dbReference type="PANTHER" id="PTHR43476:SF5">
    <property type="entry name" value="FAD-DEPENDENT MONOOXYGENASE"/>
    <property type="match status" value="1"/>
</dbReference>
<dbReference type="STRING" id="1646377.BS640_08195"/>
<dbReference type="PANTHER" id="PTHR43476">
    <property type="entry name" value="3-(3-HYDROXY-PHENYL)PROPIONATE/3-HYDROXYCINNAMIC ACID HYDROXYLASE"/>
    <property type="match status" value="1"/>
</dbReference>
<evidence type="ECO:0000259" key="2">
    <source>
        <dbReference type="Pfam" id="PF01494"/>
    </source>
</evidence>
<dbReference type="InterPro" id="IPR050631">
    <property type="entry name" value="PheA/TfdB_FAD_monoxygenase"/>
</dbReference>
<dbReference type="GO" id="GO:0071949">
    <property type="term" value="F:FAD binding"/>
    <property type="evidence" value="ECO:0007669"/>
    <property type="project" value="InterPro"/>
</dbReference>
<dbReference type="NCBIfam" id="NF004835">
    <property type="entry name" value="PRK06185.1-4"/>
    <property type="match status" value="1"/>
</dbReference>
<dbReference type="InterPro" id="IPR002938">
    <property type="entry name" value="FAD-bd"/>
</dbReference>
<dbReference type="Proteomes" id="UP000192536">
    <property type="component" value="Unassembled WGS sequence"/>
</dbReference>
<name>A0A1X0WH28_9GAMM</name>
<accession>A0A1X0WH28</accession>
<proteinExistence type="predicted"/>
<protein>
    <recommendedName>
        <fullName evidence="2">FAD-binding domain-containing protein</fullName>
    </recommendedName>
</protein>
<comment type="caution">
    <text evidence="3">The sequence shown here is derived from an EMBL/GenBank/DDBJ whole genome shotgun (WGS) entry which is preliminary data.</text>
</comment>
<organism evidence="3 4">
    <name type="scientific">Rouxiella badensis</name>
    <dbReference type="NCBI Taxonomy" id="1646377"/>
    <lineage>
        <taxon>Bacteria</taxon>
        <taxon>Pseudomonadati</taxon>
        <taxon>Pseudomonadota</taxon>
        <taxon>Gammaproteobacteria</taxon>
        <taxon>Enterobacterales</taxon>
        <taxon>Yersiniaceae</taxon>
        <taxon>Rouxiella</taxon>
    </lineage>
</organism>
<dbReference type="SUPFAM" id="SSF51905">
    <property type="entry name" value="FAD/NAD(P)-binding domain"/>
    <property type="match status" value="1"/>
</dbReference>
<dbReference type="EMBL" id="MRWE01000010">
    <property type="protein sequence ID" value="ORJ26082.1"/>
    <property type="molecule type" value="Genomic_DNA"/>
</dbReference>